<accession>A0A8X6FJ22</accession>
<sequence>GGLFKTVVLLFNLCWLNPLYFYEKITLKFVNIYGFFKTKSIQIKIPVKVPVKSRIQLSIPITERETIEKDGKEKSHIQSTTVKKRIHPVKVQQTVNSNNKYNCTSKAARCSSSNYCRR</sequence>
<feature type="non-terminal residue" evidence="2">
    <location>
        <position position="1"/>
    </location>
</feature>
<protein>
    <recommendedName>
        <fullName evidence="4">Secreted protein</fullName>
    </recommendedName>
</protein>
<evidence type="ECO:0000313" key="2">
    <source>
        <dbReference type="EMBL" id="GFQ81532.1"/>
    </source>
</evidence>
<dbReference type="AlphaFoldDB" id="A0A8X6FJ22"/>
<feature type="chain" id="PRO_5036458344" description="Secreted protein" evidence="1">
    <location>
        <begin position="22"/>
        <end position="118"/>
    </location>
</feature>
<reference evidence="2" key="1">
    <citation type="submission" date="2020-07" db="EMBL/GenBank/DDBJ databases">
        <title>Multicomponent nature underlies the extraordinary mechanical properties of spider dragline silk.</title>
        <authorList>
            <person name="Kono N."/>
            <person name="Nakamura H."/>
            <person name="Mori M."/>
            <person name="Yoshida Y."/>
            <person name="Ohtoshi R."/>
            <person name="Malay A.D."/>
            <person name="Moran D.A.P."/>
            <person name="Tomita M."/>
            <person name="Numata K."/>
            <person name="Arakawa K."/>
        </authorList>
    </citation>
    <scope>NUCLEOTIDE SEQUENCE</scope>
</reference>
<comment type="caution">
    <text evidence="2">The sequence shown here is derived from an EMBL/GenBank/DDBJ whole genome shotgun (WGS) entry which is preliminary data.</text>
</comment>
<organism evidence="2 3">
    <name type="scientific">Trichonephila clavata</name>
    <name type="common">Joro spider</name>
    <name type="synonym">Nephila clavata</name>
    <dbReference type="NCBI Taxonomy" id="2740835"/>
    <lineage>
        <taxon>Eukaryota</taxon>
        <taxon>Metazoa</taxon>
        <taxon>Ecdysozoa</taxon>
        <taxon>Arthropoda</taxon>
        <taxon>Chelicerata</taxon>
        <taxon>Arachnida</taxon>
        <taxon>Araneae</taxon>
        <taxon>Araneomorphae</taxon>
        <taxon>Entelegynae</taxon>
        <taxon>Araneoidea</taxon>
        <taxon>Nephilidae</taxon>
        <taxon>Trichonephila</taxon>
    </lineage>
</organism>
<evidence type="ECO:0008006" key="4">
    <source>
        <dbReference type="Google" id="ProtNLM"/>
    </source>
</evidence>
<keyword evidence="3" id="KW-1185">Reference proteome</keyword>
<evidence type="ECO:0000313" key="3">
    <source>
        <dbReference type="Proteomes" id="UP000887116"/>
    </source>
</evidence>
<gene>
    <name evidence="2" type="ORF">TNCT_610431</name>
</gene>
<proteinExistence type="predicted"/>
<evidence type="ECO:0000256" key="1">
    <source>
        <dbReference type="SAM" id="SignalP"/>
    </source>
</evidence>
<feature type="signal peptide" evidence="1">
    <location>
        <begin position="1"/>
        <end position="21"/>
    </location>
</feature>
<keyword evidence="1" id="KW-0732">Signal</keyword>
<name>A0A8X6FJ22_TRICU</name>
<dbReference type="EMBL" id="BMAO01032344">
    <property type="protein sequence ID" value="GFQ81532.1"/>
    <property type="molecule type" value="Genomic_DNA"/>
</dbReference>
<dbReference type="Proteomes" id="UP000887116">
    <property type="component" value="Unassembled WGS sequence"/>
</dbReference>